<sequence>MFQFLWGAVLICVIMLGAVGSHLRAKDKFGAIVPALVLAALAIVLASLLGFALGDFPKLKITAERRSRNDPLVTLMVLKSDKNLSSGKALRFLT</sequence>
<name>A0ABT6TB09_9BACL</name>
<keyword evidence="2 5" id="KW-0812">Transmembrane</keyword>
<evidence type="ECO:0000313" key="6">
    <source>
        <dbReference type="EMBL" id="MDI4643478.1"/>
    </source>
</evidence>
<dbReference type="RefSeq" id="WP_282906536.1">
    <property type="nucleotide sequence ID" value="NZ_JAGRPV010000001.1"/>
</dbReference>
<comment type="caution">
    <text evidence="6">The sequence shown here is derived from an EMBL/GenBank/DDBJ whole genome shotgun (WGS) entry which is preliminary data.</text>
</comment>
<evidence type="ECO:0000256" key="5">
    <source>
        <dbReference type="SAM" id="Phobius"/>
    </source>
</evidence>
<evidence type="ECO:0000256" key="4">
    <source>
        <dbReference type="ARBA" id="ARBA00023136"/>
    </source>
</evidence>
<evidence type="ECO:0000256" key="1">
    <source>
        <dbReference type="ARBA" id="ARBA00004141"/>
    </source>
</evidence>
<dbReference type="InterPro" id="IPR032808">
    <property type="entry name" value="DoxX"/>
</dbReference>
<evidence type="ECO:0000256" key="3">
    <source>
        <dbReference type="ARBA" id="ARBA00022989"/>
    </source>
</evidence>
<feature type="transmembrane region" description="Helical" evidence="5">
    <location>
        <begin position="31"/>
        <end position="56"/>
    </location>
</feature>
<keyword evidence="7" id="KW-1185">Reference proteome</keyword>
<dbReference type="EMBL" id="JAGRPV010000001">
    <property type="protein sequence ID" value="MDI4643478.1"/>
    <property type="molecule type" value="Genomic_DNA"/>
</dbReference>
<dbReference type="Pfam" id="PF13564">
    <property type="entry name" value="DoxX_2"/>
    <property type="match status" value="1"/>
</dbReference>
<organism evidence="6 7">
    <name type="scientific">Cohnella hashimotonis</name>
    <dbReference type="NCBI Taxonomy" id="2826895"/>
    <lineage>
        <taxon>Bacteria</taxon>
        <taxon>Bacillati</taxon>
        <taxon>Bacillota</taxon>
        <taxon>Bacilli</taxon>
        <taxon>Bacillales</taxon>
        <taxon>Paenibacillaceae</taxon>
        <taxon>Cohnella</taxon>
    </lineage>
</organism>
<gene>
    <name evidence="6" type="ORF">KB449_00835</name>
</gene>
<evidence type="ECO:0000256" key="2">
    <source>
        <dbReference type="ARBA" id="ARBA00022692"/>
    </source>
</evidence>
<dbReference type="Proteomes" id="UP001161691">
    <property type="component" value="Unassembled WGS sequence"/>
</dbReference>
<reference evidence="6" key="1">
    <citation type="submission" date="2023-04" db="EMBL/GenBank/DDBJ databases">
        <title>Comparative genomic analysis of Cohnella hashimotonis sp. nov., isolated from the International Space Station.</title>
        <authorList>
            <person name="Venkateswaran K."/>
            <person name="Simpson A."/>
        </authorList>
    </citation>
    <scope>NUCLEOTIDE SEQUENCE</scope>
    <source>
        <strain evidence="6">F6_2S_P_1</strain>
    </source>
</reference>
<proteinExistence type="predicted"/>
<keyword evidence="3 5" id="KW-1133">Transmembrane helix</keyword>
<accession>A0ABT6TB09</accession>
<evidence type="ECO:0000313" key="7">
    <source>
        <dbReference type="Proteomes" id="UP001161691"/>
    </source>
</evidence>
<protein>
    <submittedName>
        <fullName evidence="6">DoxX family protein</fullName>
    </submittedName>
</protein>
<comment type="subcellular location">
    <subcellularLocation>
        <location evidence="1">Membrane</location>
        <topology evidence="1">Multi-pass membrane protein</topology>
    </subcellularLocation>
</comment>
<keyword evidence="4 5" id="KW-0472">Membrane</keyword>